<dbReference type="RefSeq" id="WP_378774156.1">
    <property type="nucleotide sequence ID" value="NZ_JBHTMX010000010.1"/>
</dbReference>
<comment type="caution">
    <text evidence="6">The sequence shown here is derived from an EMBL/GenBank/DDBJ whole genome shotgun (WGS) entry which is preliminary data.</text>
</comment>
<dbReference type="Gene3D" id="1.10.10.10">
    <property type="entry name" value="Winged helix-like DNA-binding domain superfamily/Winged helix DNA-binding domain"/>
    <property type="match status" value="1"/>
</dbReference>
<feature type="domain" description="HTH lysR-type" evidence="5">
    <location>
        <begin position="3"/>
        <end position="60"/>
    </location>
</feature>
<gene>
    <name evidence="6" type="ORF">ACFQ4O_02985</name>
</gene>
<dbReference type="InterPro" id="IPR000847">
    <property type="entry name" value="LysR_HTH_N"/>
</dbReference>
<dbReference type="Pfam" id="PF03466">
    <property type="entry name" value="LysR_substrate"/>
    <property type="match status" value="1"/>
</dbReference>
<reference evidence="7" key="1">
    <citation type="journal article" date="2019" name="Int. J. Syst. Evol. Microbiol.">
        <title>The Global Catalogue of Microorganisms (GCM) 10K type strain sequencing project: providing services to taxonomists for standard genome sequencing and annotation.</title>
        <authorList>
            <consortium name="The Broad Institute Genomics Platform"/>
            <consortium name="The Broad Institute Genome Sequencing Center for Infectious Disease"/>
            <person name="Wu L."/>
            <person name="Ma J."/>
        </authorList>
    </citation>
    <scope>NUCLEOTIDE SEQUENCE [LARGE SCALE GENOMIC DNA]</scope>
    <source>
        <strain evidence="7">CCUG 61696</strain>
    </source>
</reference>
<keyword evidence="3" id="KW-0238">DNA-binding</keyword>
<keyword evidence="4" id="KW-0804">Transcription</keyword>
<evidence type="ECO:0000256" key="3">
    <source>
        <dbReference type="ARBA" id="ARBA00023125"/>
    </source>
</evidence>
<keyword evidence="7" id="KW-1185">Reference proteome</keyword>
<dbReference type="PANTHER" id="PTHR30537">
    <property type="entry name" value="HTH-TYPE TRANSCRIPTIONAL REGULATOR"/>
    <property type="match status" value="1"/>
</dbReference>
<proteinExistence type="inferred from homology"/>
<dbReference type="Proteomes" id="UP001597171">
    <property type="component" value="Unassembled WGS sequence"/>
</dbReference>
<dbReference type="Gene3D" id="3.40.190.290">
    <property type="match status" value="1"/>
</dbReference>
<dbReference type="InterPro" id="IPR036388">
    <property type="entry name" value="WH-like_DNA-bd_sf"/>
</dbReference>
<evidence type="ECO:0000256" key="4">
    <source>
        <dbReference type="ARBA" id="ARBA00023163"/>
    </source>
</evidence>
<dbReference type="EMBL" id="JBHTMX010000010">
    <property type="protein sequence ID" value="MFD1330954.1"/>
    <property type="molecule type" value="Genomic_DNA"/>
</dbReference>
<dbReference type="PANTHER" id="PTHR30537:SF5">
    <property type="entry name" value="HTH-TYPE TRANSCRIPTIONAL ACTIVATOR TTDR-RELATED"/>
    <property type="match status" value="1"/>
</dbReference>
<keyword evidence="2" id="KW-0805">Transcription regulation</keyword>
<dbReference type="SUPFAM" id="SSF46785">
    <property type="entry name" value="Winged helix' DNA-binding domain"/>
    <property type="match status" value="1"/>
</dbReference>
<evidence type="ECO:0000313" key="6">
    <source>
        <dbReference type="EMBL" id="MFD1330954.1"/>
    </source>
</evidence>
<evidence type="ECO:0000256" key="2">
    <source>
        <dbReference type="ARBA" id="ARBA00023015"/>
    </source>
</evidence>
<dbReference type="CDD" id="cd08422">
    <property type="entry name" value="PBP2_CrgA_like"/>
    <property type="match status" value="1"/>
</dbReference>
<organism evidence="6 7">
    <name type="scientific">Methylopila musalis</name>
    <dbReference type="NCBI Taxonomy" id="1134781"/>
    <lineage>
        <taxon>Bacteria</taxon>
        <taxon>Pseudomonadati</taxon>
        <taxon>Pseudomonadota</taxon>
        <taxon>Alphaproteobacteria</taxon>
        <taxon>Hyphomicrobiales</taxon>
        <taxon>Methylopilaceae</taxon>
        <taxon>Methylopila</taxon>
    </lineage>
</organism>
<evidence type="ECO:0000259" key="5">
    <source>
        <dbReference type="PROSITE" id="PS50931"/>
    </source>
</evidence>
<comment type="similarity">
    <text evidence="1">Belongs to the LysR transcriptional regulatory family.</text>
</comment>
<dbReference type="SUPFAM" id="SSF53850">
    <property type="entry name" value="Periplasmic binding protein-like II"/>
    <property type="match status" value="1"/>
</dbReference>
<dbReference type="InterPro" id="IPR058163">
    <property type="entry name" value="LysR-type_TF_proteobact-type"/>
</dbReference>
<name>A0ABW3Z405_9HYPH</name>
<evidence type="ECO:0000313" key="7">
    <source>
        <dbReference type="Proteomes" id="UP001597171"/>
    </source>
</evidence>
<dbReference type="InterPro" id="IPR036390">
    <property type="entry name" value="WH_DNA-bd_sf"/>
</dbReference>
<protein>
    <submittedName>
        <fullName evidence="6">LysR family transcriptional regulator</fullName>
    </submittedName>
</protein>
<dbReference type="PROSITE" id="PS50931">
    <property type="entry name" value="HTH_LYSR"/>
    <property type="match status" value="1"/>
</dbReference>
<accession>A0ABW3Z405</accession>
<dbReference type="Pfam" id="PF00126">
    <property type="entry name" value="HTH_1"/>
    <property type="match status" value="1"/>
</dbReference>
<evidence type="ECO:0000256" key="1">
    <source>
        <dbReference type="ARBA" id="ARBA00009437"/>
    </source>
</evidence>
<dbReference type="InterPro" id="IPR005119">
    <property type="entry name" value="LysR_subst-bd"/>
</dbReference>
<sequence>MLDDLNELRTLRAIIAAGSLSAAGRALGVSLAVVSKRLSTLERRVGLRLVNRTTRTLSPTDEGLALFAHLDRVLEELDEAEEKLATGRDEPIGTLRVTAPVSFGRRHVAPVLAALVERHPRLDAVLSLDDRLVDVGGGTFDVAIRIGGLGDTSATMLKLADNRRVLAASPAYLDRRGRPRTPDDLPAHTFLRYGDGIAPWMLHGPHDATATIAATPRLRVDNGDALHDWCLAGHGVMMKSVVDMGDDLAAGRLEQVLPGWSGGAMPIVALFASRHHQPRKLRAFLDAMAEAMRR</sequence>